<feature type="domain" description="Enoyl reductase (ER)" evidence="1">
    <location>
        <begin position="15"/>
        <end position="344"/>
    </location>
</feature>
<dbReference type="InterPro" id="IPR011032">
    <property type="entry name" value="GroES-like_sf"/>
</dbReference>
<dbReference type="AlphaFoldDB" id="A0A077X2M4"/>
<dbReference type="InterPro" id="IPR050700">
    <property type="entry name" value="YIM1/Zinc_Alcohol_DH_Fams"/>
</dbReference>
<dbReference type="Pfam" id="PF08240">
    <property type="entry name" value="ADH_N"/>
    <property type="match status" value="1"/>
</dbReference>
<dbReference type="GO" id="GO:0016491">
    <property type="term" value="F:oxidoreductase activity"/>
    <property type="evidence" value="ECO:0007669"/>
    <property type="project" value="InterPro"/>
</dbReference>
<dbReference type="SMART" id="SM00829">
    <property type="entry name" value="PKS_ER"/>
    <property type="match status" value="1"/>
</dbReference>
<name>A0A077X2M4_9FUNG</name>
<dbReference type="InterPro" id="IPR036291">
    <property type="entry name" value="NAD(P)-bd_dom_sf"/>
</dbReference>
<dbReference type="Gene3D" id="3.90.180.10">
    <property type="entry name" value="Medium-chain alcohol dehydrogenases, catalytic domain"/>
    <property type="match status" value="1"/>
</dbReference>
<dbReference type="CDD" id="cd08267">
    <property type="entry name" value="MDR1"/>
    <property type="match status" value="1"/>
</dbReference>
<dbReference type="SUPFAM" id="SSF51735">
    <property type="entry name" value="NAD(P)-binding Rossmann-fold domains"/>
    <property type="match status" value="1"/>
</dbReference>
<protein>
    <recommendedName>
        <fullName evidence="1">Enoyl reductase (ER) domain-containing protein</fullName>
    </recommendedName>
</protein>
<sequence length="346" mass="36970">MIPENMNALQLINTGPAESCLQYTQVPTPTITRKDDIIVRIKATGVNPVEAKFRAGNMGYYPLSLPCIFGSDYAGIVAAVGSNVTDFKVGDAVYGSLQYAFASAGTYAEYTIVSPTKDAIVKKPDAISFEEAAATGIAANTAYQGIIVDGNLPKTGPKKILVIGASGGVGSYGIQIAKAIGAETVGICSGKNAELVKSLGADRVVDYTSEEAITALSRETETFDVILDCVGGDDYYYKLVRTLKKKGVYSTAVGPEMHMGADKVGLLSGVKLALTVANHKLFGDRNYSMVLNRPWVRFAHDLRPFLENGSVKSVIMKENVFQLKDGAKAHLKLESHRTVGKIVLVM</sequence>
<dbReference type="InterPro" id="IPR050048">
    <property type="entry name" value="FabV-like_NADH_b"/>
</dbReference>
<dbReference type="InterPro" id="IPR020843">
    <property type="entry name" value="ER"/>
</dbReference>
<gene>
    <name evidence="2" type="ORF">LRAMOSA05475</name>
</gene>
<dbReference type="PANTHER" id="PTHR11695">
    <property type="entry name" value="ALCOHOL DEHYDROGENASE RELATED"/>
    <property type="match status" value="1"/>
</dbReference>
<evidence type="ECO:0000259" key="1">
    <source>
        <dbReference type="SMART" id="SM00829"/>
    </source>
</evidence>
<dbReference type="PANTHER" id="PTHR11695:SF294">
    <property type="entry name" value="RETICULON-4-INTERACTING PROTEIN 1, MITOCHONDRIAL"/>
    <property type="match status" value="1"/>
</dbReference>
<dbReference type="Gene3D" id="3.40.50.720">
    <property type="entry name" value="NAD(P)-binding Rossmann-like Domain"/>
    <property type="match status" value="1"/>
</dbReference>
<dbReference type="Pfam" id="PF12242">
    <property type="entry name" value="Eno-Rase_NADH_b"/>
    <property type="match status" value="1"/>
</dbReference>
<accession>A0A077X2M4</accession>
<dbReference type="InterPro" id="IPR013154">
    <property type="entry name" value="ADH-like_N"/>
</dbReference>
<proteinExistence type="predicted"/>
<organism evidence="2">
    <name type="scientific">Lichtheimia ramosa</name>
    <dbReference type="NCBI Taxonomy" id="688394"/>
    <lineage>
        <taxon>Eukaryota</taxon>
        <taxon>Fungi</taxon>
        <taxon>Fungi incertae sedis</taxon>
        <taxon>Mucoromycota</taxon>
        <taxon>Mucoromycotina</taxon>
        <taxon>Mucoromycetes</taxon>
        <taxon>Mucorales</taxon>
        <taxon>Lichtheimiaceae</taxon>
        <taxon>Lichtheimia</taxon>
    </lineage>
</organism>
<reference evidence="2" key="1">
    <citation type="journal article" date="2014" name="Genome Announc.">
        <title>De novo whole-genome sequence and genome annotation of Lichtheimia ramosa.</title>
        <authorList>
            <person name="Linde J."/>
            <person name="Schwartze V."/>
            <person name="Binder U."/>
            <person name="Lass-Florl C."/>
            <person name="Voigt K."/>
            <person name="Horn F."/>
        </authorList>
    </citation>
    <scope>NUCLEOTIDE SEQUENCE</scope>
    <source>
        <strain evidence="2">JMRC FSU:6197</strain>
    </source>
</reference>
<dbReference type="EMBL" id="LK023379">
    <property type="protein sequence ID" value="CDS13297.1"/>
    <property type="molecule type" value="Genomic_DNA"/>
</dbReference>
<dbReference type="SUPFAM" id="SSF50129">
    <property type="entry name" value="GroES-like"/>
    <property type="match status" value="1"/>
</dbReference>
<evidence type="ECO:0000313" key="2">
    <source>
        <dbReference type="EMBL" id="CDS13297.1"/>
    </source>
</evidence>
<dbReference type="Pfam" id="PF13602">
    <property type="entry name" value="ADH_zinc_N_2"/>
    <property type="match status" value="1"/>
</dbReference>
<dbReference type="OrthoDB" id="201656at2759"/>